<dbReference type="EMBL" id="JARKIE010000369">
    <property type="protein sequence ID" value="KAJ7649175.1"/>
    <property type="molecule type" value="Genomic_DNA"/>
</dbReference>
<keyword evidence="3" id="KW-1185">Reference proteome</keyword>
<evidence type="ECO:0000313" key="3">
    <source>
        <dbReference type="Proteomes" id="UP001221757"/>
    </source>
</evidence>
<feature type="region of interest" description="Disordered" evidence="1">
    <location>
        <begin position="251"/>
        <end position="336"/>
    </location>
</feature>
<dbReference type="AlphaFoldDB" id="A0AAD7CHF2"/>
<dbReference type="Proteomes" id="UP001221757">
    <property type="component" value="Unassembled WGS sequence"/>
</dbReference>
<sequence length="428" mass="45774">MYEGGAKIQIGGRKEAPTRADGIGKNSAPLFHLSISLVSALHCHFLAGWAFPASIQPTTFLRSSRTVTYRLPLSASRKYLSAFRAGLPQFFKSPTPTTLQKWRPPARLHQQTPPTSSILRPTPALSPLPSDFTNSEKLTPLCSDVSPGLDLSLPFISDNLGSGDTSFLATLDELHPLHPLNLSMPNMQWLEEEAGVGENDMSVSSPDGDGSNPDTKPEAFGAHHLCAQAAAFAAANIRLIHQYQKQYSLHANPGSQQAARPPGKGEKEKAQGAQGEDSDDGPLATSCKRPSAASDNEQPPKRFKMEASHATSVQRNKPAQPIPVEFDEDLSPLSPPPAVPRACPANSGKPANRGSAAAADGLRPPTRQLYVEMPPAPAAPRRILVGLSTSAVTGPSLTVTRPREQGPLKERHLGVLMVPTTYIAYHMG</sequence>
<name>A0AAD7CHF2_MYCRO</name>
<protein>
    <submittedName>
        <fullName evidence="2">Uncharacterized protein</fullName>
    </submittedName>
</protein>
<feature type="compositionally biased region" description="Polar residues" evidence="1">
    <location>
        <begin position="109"/>
        <end position="119"/>
    </location>
</feature>
<organism evidence="2 3">
    <name type="scientific">Mycena rosella</name>
    <name type="common">Pink bonnet</name>
    <name type="synonym">Agaricus rosellus</name>
    <dbReference type="NCBI Taxonomy" id="1033263"/>
    <lineage>
        <taxon>Eukaryota</taxon>
        <taxon>Fungi</taxon>
        <taxon>Dikarya</taxon>
        <taxon>Basidiomycota</taxon>
        <taxon>Agaricomycotina</taxon>
        <taxon>Agaricomycetes</taxon>
        <taxon>Agaricomycetidae</taxon>
        <taxon>Agaricales</taxon>
        <taxon>Marasmiineae</taxon>
        <taxon>Mycenaceae</taxon>
        <taxon>Mycena</taxon>
    </lineage>
</organism>
<feature type="region of interest" description="Disordered" evidence="1">
    <location>
        <begin position="195"/>
        <end position="219"/>
    </location>
</feature>
<feature type="compositionally biased region" description="Basic and acidic residues" evidence="1">
    <location>
        <begin position="298"/>
        <end position="307"/>
    </location>
</feature>
<evidence type="ECO:0000256" key="1">
    <source>
        <dbReference type="SAM" id="MobiDB-lite"/>
    </source>
</evidence>
<accession>A0AAD7CHF2</accession>
<evidence type="ECO:0000313" key="2">
    <source>
        <dbReference type="EMBL" id="KAJ7649175.1"/>
    </source>
</evidence>
<feature type="region of interest" description="Disordered" evidence="1">
    <location>
        <begin position="97"/>
        <end position="122"/>
    </location>
</feature>
<reference evidence="2" key="1">
    <citation type="submission" date="2023-03" db="EMBL/GenBank/DDBJ databases">
        <title>Massive genome expansion in bonnet fungi (Mycena s.s.) driven by repeated elements and novel gene families across ecological guilds.</title>
        <authorList>
            <consortium name="Lawrence Berkeley National Laboratory"/>
            <person name="Harder C.B."/>
            <person name="Miyauchi S."/>
            <person name="Viragh M."/>
            <person name="Kuo A."/>
            <person name="Thoen E."/>
            <person name="Andreopoulos B."/>
            <person name="Lu D."/>
            <person name="Skrede I."/>
            <person name="Drula E."/>
            <person name="Henrissat B."/>
            <person name="Morin E."/>
            <person name="Kohler A."/>
            <person name="Barry K."/>
            <person name="LaButti K."/>
            <person name="Morin E."/>
            <person name="Salamov A."/>
            <person name="Lipzen A."/>
            <person name="Mereny Z."/>
            <person name="Hegedus B."/>
            <person name="Baldrian P."/>
            <person name="Stursova M."/>
            <person name="Weitz H."/>
            <person name="Taylor A."/>
            <person name="Grigoriev I.V."/>
            <person name="Nagy L.G."/>
            <person name="Martin F."/>
            <person name="Kauserud H."/>
        </authorList>
    </citation>
    <scope>NUCLEOTIDE SEQUENCE</scope>
    <source>
        <strain evidence="2">CBHHK067</strain>
    </source>
</reference>
<gene>
    <name evidence="2" type="ORF">B0H17DRAFT_1147809</name>
</gene>
<comment type="caution">
    <text evidence="2">The sequence shown here is derived from an EMBL/GenBank/DDBJ whole genome shotgun (WGS) entry which is preliminary data.</text>
</comment>
<proteinExistence type="predicted"/>